<reference evidence="1 2" key="1">
    <citation type="submission" date="2020-04" db="EMBL/GenBank/DDBJ databases">
        <title>Perkinsus chesapeaki whole genome sequence.</title>
        <authorList>
            <person name="Bogema D.R."/>
        </authorList>
    </citation>
    <scope>NUCLEOTIDE SEQUENCE [LARGE SCALE GENOMIC DNA]</scope>
    <source>
        <strain evidence="1">ATCC PRA-425</strain>
    </source>
</reference>
<evidence type="ECO:0000313" key="1">
    <source>
        <dbReference type="EMBL" id="KAF4677536.1"/>
    </source>
</evidence>
<dbReference type="Proteomes" id="UP000591131">
    <property type="component" value="Unassembled WGS sequence"/>
</dbReference>
<gene>
    <name evidence="1" type="ORF">FOL47_000924</name>
</gene>
<keyword evidence="2" id="KW-1185">Reference proteome</keyword>
<evidence type="ECO:0000313" key="2">
    <source>
        <dbReference type="Proteomes" id="UP000591131"/>
    </source>
</evidence>
<comment type="caution">
    <text evidence="1">The sequence shown here is derived from an EMBL/GenBank/DDBJ whole genome shotgun (WGS) entry which is preliminary data.</text>
</comment>
<accession>A0A7J6N1C9</accession>
<name>A0A7J6N1C9_PERCH</name>
<dbReference type="EMBL" id="JAAPAO010000012">
    <property type="protein sequence ID" value="KAF4677536.1"/>
    <property type="molecule type" value="Genomic_DNA"/>
</dbReference>
<organism evidence="1 2">
    <name type="scientific">Perkinsus chesapeaki</name>
    <name type="common">Clam parasite</name>
    <name type="synonym">Perkinsus andrewsi</name>
    <dbReference type="NCBI Taxonomy" id="330153"/>
    <lineage>
        <taxon>Eukaryota</taxon>
        <taxon>Sar</taxon>
        <taxon>Alveolata</taxon>
        <taxon>Perkinsozoa</taxon>
        <taxon>Perkinsea</taxon>
        <taxon>Perkinsida</taxon>
        <taxon>Perkinsidae</taxon>
        <taxon>Perkinsus</taxon>
    </lineage>
</organism>
<protein>
    <submittedName>
        <fullName evidence="1">Uncharacterized protein</fullName>
    </submittedName>
</protein>
<sequence>MSVGSWRTEKLVQRSTPTERLNVEKHLQRLTQTERLNVGKHLQRLRMELYDPTVKVNRKLLHPTLAQVVMSLTPETLEADMLQGSNQNKRFMAEQSYLRWLLCYDVLTGEPAAAQSCCLLPTDWSQLGPTMSNNGNRVTATVAVDCRFGPLCDVQGLTNKRFGCVPTDATKNYINGNEGCLATVWVKPGRAVAIADEPGAITESELHVYSSRPFHSNPDFLNKVVAMGLKREVRDPSLLNIRL</sequence>
<proteinExistence type="predicted"/>
<dbReference type="AlphaFoldDB" id="A0A7J6N1C9"/>